<dbReference type="EMBL" id="JAPDOB010000002">
    <property type="protein sequence ID" value="MCW3798087.1"/>
    <property type="molecule type" value="Genomic_DNA"/>
</dbReference>
<dbReference type="SUPFAM" id="SSF74653">
    <property type="entry name" value="TolA/TonB C-terminal domain"/>
    <property type="match status" value="1"/>
</dbReference>
<comment type="caution">
    <text evidence="2">The sequence shown here is derived from an EMBL/GenBank/DDBJ whole genome shotgun (WGS) entry which is preliminary data.</text>
</comment>
<feature type="compositionally biased region" description="Low complexity" evidence="1">
    <location>
        <begin position="61"/>
        <end position="86"/>
    </location>
</feature>
<evidence type="ECO:0000256" key="1">
    <source>
        <dbReference type="SAM" id="MobiDB-lite"/>
    </source>
</evidence>
<evidence type="ECO:0000313" key="3">
    <source>
        <dbReference type="Proteomes" id="UP001526246"/>
    </source>
</evidence>
<accession>A0ABT3JG91</accession>
<dbReference type="RefSeq" id="WP_264882762.1">
    <property type="nucleotide sequence ID" value="NZ_JAPDOB010000002.1"/>
</dbReference>
<reference evidence="2 3" key="1">
    <citation type="submission" date="2022-10" db="EMBL/GenBank/DDBJ databases">
        <title>Sphingomonas sp.</title>
        <authorList>
            <person name="Jin C."/>
        </authorList>
    </citation>
    <scope>NUCLEOTIDE SEQUENCE [LARGE SCALE GENOMIC DNA]</scope>
    <source>
        <strain evidence="2 3">BN140010</strain>
    </source>
</reference>
<gene>
    <name evidence="2" type="ORF">OMW55_09755</name>
</gene>
<feature type="compositionally biased region" description="Gly residues" evidence="1">
    <location>
        <begin position="117"/>
        <end position="142"/>
    </location>
</feature>
<sequence length="237" mass="23712">MPYRTDRRDRGKALGLVVGVHAALGIALLAGLKGPQLVRAAEERLTRFSISLSHVPPPPLSAASGAKPAAGAPDRAAKAAPVVAPRPLRPVPTRSPTRTAVERGPVPGTDQTAGAGAVSGPGNGAGGTGEGAGSGGMGGAGTGGASGARWLGGGLTRGDYRRIRAFEVPSGSAAFSITVGPDGTAIDCRPARSSGSPQLDQAICALLLPRMSFAPARDSSGQPVVDRVTYIATWSRL</sequence>
<protein>
    <submittedName>
        <fullName evidence="2">Energy transducer TonB</fullName>
    </submittedName>
</protein>
<name>A0ABT3JG91_9SPHN</name>
<dbReference type="Proteomes" id="UP001526246">
    <property type="component" value="Unassembled WGS sequence"/>
</dbReference>
<feature type="region of interest" description="Disordered" evidence="1">
    <location>
        <begin position="54"/>
        <end position="142"/>
    </location>
</feature>
<proteinExistence type="predicted"/>
<dbReference type="Gene3D" id="3.30.1150.10">
    <property type="match status" value="1"/>
</dbReference>
<keyword evidence="3" id="KW-1185">Reference proteome</keyword>
<evidence type="ECO:0000313" key="2">
    <source>
        <dbReference type="EMBL" id="MCW3798087.1"/>
    </source>
</evidence>
<organism evidence="2 3">
    <name type="scientific">Sphingomonas arvum</name>
    <dbReference type="NCBI Taxonomy" id="2992113"/>
    <lineage>
        <taxon>Bacteria</taxon>
        <taxon>Pseudomonadati</taxon>
        <taxon>Pseudomonadota</taxon>
        <taxon>Alphaproteobacteria</taxon>
        <taxon>Sphingomonadales</taxon>
        <taxon>Sphingomonadaceae</taxon>
        <taxon>Sphingomonas</taxon>
    </lineage>
</organism>